<dbReference type="EMBL" id="GBRH01239032">
    <property type="protein sequence ID" value="JAD58863.1"/>
    <property type="molecule type" value="Transcribed_RNA"/>
</dbReference>
<dbReference type="AlphaFoldDB" id="A0A0A9B9K3"/>
<reference evidence="1" key="2">
    <citation type="journal article" date="2015" name="Data Brief">
        <title>Shoot transcriptome of the giant reed, Arundo donax.</title>
        <authorList>
            <person name="Barrero R.A."/>
            <person name="Guerrero F.D."/>
            <person name="Moolhuijzen P."/>
            <person name="Goolsby J.A."/>
            <person name="Tidwell J."/>
            <person name="Bellgard S.E."/>
            <person name="Bellgard M.I."/>
        </authorList>
    </citation>
    <scope>NUCLEOTIDE SEQUENCE</scope>
    <source>
        <tissue evidence="1">Shoot tissue taken approximately 20 cm above the soil surface</tissue>
    </source>
</reference>
<sequence>MRSSRSYKYLSLSNYTVDPISQCFVGFVSLEGG</sequence>
<name>A0A0A9B9K3_ARUDO</name>
<evidence type="ECO:0000313" key="1">
    <source>
        <dbReference type="EMBL" id="JAD58863.1"/>
    </source>
</evidence>
<proteinExistence type="predicted"/>
<protein>
    <submittedName>
        <fullName evidence="1">Uncharacterized protein</fullName>
    </submittedName>
</protein>
<accession>A0A0A9B9K3</accession>
<reference evidence="1" key="1">
    <citation type="submission" date="2014-09" db="EMBL/GenBank/DDBJ databases">
        <authorList>
            <person name="Magalhaes I.L.F."/>
            <person name="Oliveira U."/>
            <person name="Santos F.R."/>
            <person name="Vidigal T.H.D.A."/>
            <person name="Brescovit A.D."/>
            <person name="Santos A.J."/>
        </authorList>
    </citation>
    <scope>NUCLEOTIDE SEQUENCE</scope>
    <source>
        <tissue evidence="1">Shoot tissue taken approximately 20 cm above the soil surface</tissue>
    </source>
</reference>
<organism evidence="1">
    <name type="scientific">Arundo donax</name>
    <name type="common">Giant reed</name>
    <name type="synonym">Donax arundinaceus</name>
    <dbReference type="NCBI Taxonomy" id="35708"/>
    <lineage>
        <taxon>Eukaryota</taxon>
        <taxon>Viridiplantae</taxon>
        <taxon>Streptophyta</taxon>
        <taxon>Embryophyta</taxon>
        <taxon>Tracheophyta</taxon>
        <taxon>Spermatophyta</taxon>
        <taxon>Magnoliopsida</taxon>
        <taxon>Liliopsida</taxon>
        <taxon>Poales</taxon>
        <taxon>Poaceae</taxon>
        <taxon>PACMAD clade</taxon>
        <taxon>Arundinoideae</taxon>
        <taxon>Arundineae</taxon>
        <taxon>Arundo</taxon>
    </lineage>
</organism>